<dbReference type="Gene3D" id="3.20.20.240">
    <property type="entry name" value="Methylmalonyl-CoA mutase"/>
    <property type="match status" value="1"/>
</dbReference>
<dbReference type="InterPro" id="IPR006098">
    <property type="entry name" value="MMCoA_mutase_a_cat"/>
</dbReference>
<reference evidence="3 4" key="1">
    <citation type="submission" date="2021-05" db="EMBL/GenBank/DDBJ databases">
        <title>The draft genome of Geobacter luticola JCM 17780.</title>
        <authorList>
            <person name="Xu Z."/>
            <person name="Masuda Y."/>
            <person name="Itoh H."/>
            <person name="Senoo K."/>
        </authorList>
    </citation>
    <scope>NUCLEOTIDE SEQUENCE [LARGE SCALE GENOMIC DNA]</scope>
    <source>
        <strain evidence="3 4">JCM 17780</strain>
    </source>
</reference>
<evidence type="ECO:0000313" key="4">
    <source>
        <dbReference type="Proteomes" id="UP000756860"/>
    </source>
</evidence>
<dbReference type="PANTHER" id="PTHR48101">
    <property type="entry name" value="METHYLMALONYL-COA MUTASE, MITOCHONDRIAL-RELATED"/>
    <property type="match status" value="1"/>
</dbReference>
<feature type="domain" description="Methylmalonyl-CoA mutase alpha/beta chain catalytic" evidence="2">
    <location>
        <begin position="27"/>
        <end position="543"/>
    </location>
</feature>
<sequence length="552" mass="61305">MKNDAWKKSLEADYAKRGRRKPVYLSESRIELNDVYDQDDLKAAGFEAERDISLPGQYPYTRGIYPSMYRAEFWAMGQYAGFGNPEATNLRYKYLMSKGQTALAVALDLPTQLGVESDDELADGEVGKAGVAINSLKDMEALFDGIPLNTTRQIFTTANAIGPIMLALFLATGDKQGVDPSEYVVVLQNDILKEYVARGAYVFPPTPSLKFAVDAIEYCTKHHPRFKPICICGSHMRQGGATAAQEIAFTLSNAQAYIDEALSRGLHIDDFAPLLECQLSVPMNLFEEICKYRAFRRMWARMMKERYHAQKEESMKCVIRVYTTGYTMTAQQPMNNIVRVTIECLAAILGGVQSLSANAMDEVISIPTEKAAKVALMTQHILANETGIADVADPLGGSYYIESLTNELEQKALAIMEEIAAKGGAQKAIEEGTYQAHCRKAASEYQQQIESGERVIVGLNKFQDDDEVIDAESFKSEEGIQERIIAKMQQVKAERDNEAVARCLKRLEEDVRAGKNTVPALIDCVKAYATIGEMCQVLGGVWGYYKEGSSWM</sequence>
<accession>A0ABS5SDN5</accession>
<evidence type="ECO:0000256" key="1">
    <source>
        <dbReference type="ARBA" id="ARBA00023235"/>
    </source>
</evidence>
<gene>
    <name evidence="3" type="ORF">KI810_10480</name>
</gene>
<keyword evidence="1" id="KW-0413">Isomerase</keyword>
<dbReference type="SUPFAM" id="SSF51703">
    <property type="entry name" value="Cobalamin (vitamin B12)-dependent enzymes"/>
    <property type="match status" value="1"/>
</dbReference>
<proteinExistence type="predicted"/>
<dbReference type="Pfam" id="PF01642">
    <property type="entry name" value="MM_CoA_mutase"/>
    <property type="match status" value="1"/>
</dbReference>
<evidence type="ECO:0000259" key="2">
    <source>
        <dbReference type="Pfam" id="PF01642"/>
    </source>
</evidence>
<evidence type="ECO:0000313" key="3">
    <source>
        <dbReference type="EMBL" id="MBT0653482.1"/>
    </source>
</evidence>
<name>A0ABS5SDN5_9BACT</name>
<dbReference type="PANTHER" id="PTHR48101:SF1">
    <property type="entry name" value="METHYLMALONYL-COA MUTASE, LARGE SUBUNIT"/>
    <property type="match status" value="1"/>
</dbReference>
<comment type="caution">
    <text evidence="3">The sequence shown here is derived from an EMBL/GenBank/DDBJ whole genome shotgun (WGS) entry which is preliminary data.</text>
</comment>
<protein>
    <submittedName>
        <fullName evidence="3">Methylmalonyl-CoA mutase</fullName>
    </submittedName>
</protein>
<dbReference type="InterPro" id="IPR006099">
    <property type="entry name" value="MeMalonylCoA_mutase_a/b_cat"/>
</dbReference>
<dbReference type="InterPro" id="IPR016176">
    <property type="entry name" value="Cbl-dep_enz_cat"/>
</dbReference>
<keyword evidence="4" id="KW-1185">Reference proteome</keyword>
<dbReference type="RefSeq" id="WP_214175475.1">
    <property type="nucleotide sequence ID" value="NZ_JAHCVK010000003.1"/>
</dbReference>
<dbReference type="EMBL" id="JAHCVK010000003">
    <property type="protein sequence ID" value="MBT0653482.1"/>
    <property type="molecule type" value="Genomic_DNA"/>
</dbReference>
<dbReference type="NCBIfam" id="TIGR00641">
    <property type="entry name" value="acid_CoA_mut_N"/>
    <property type="match status" value="1"/>
</dbReference>
<organism evidence="3 4">
    <name type="scientific">Geomobilimonas luticola</name>
    <dbReference type="NCBI Taxonomy" id="1114878"/>
    <lineage>
        <taxon>Bacteria</taxon>
        <taxon>Pseudomonadati</taxon>
        <taxon>Thermodesulfobacteriota</taxon>
        <taxon>Desulfuromonadia</taxon>
        <taxon>Geobacterales</taxon>
        <taxon>Geobacteraceae</taxon>
        <taxon>Geomobilimonas</taxon>
    </lineage>
</organism>
<dbReference type="Proteomes" id="UP000756860">
    <property type="component" value="Unassembled WGS sequence"/>
</dbReference>